<dbReference type="PANTHER" id="PTHR15239">
    <property type="entry name" value="NUCLEAR EXPORT MEDIATOR FACTOR NEMF"/>
    <property type="match status" value="1"/>
</dbReference>
<protein>
    <submittedName>
        <fullName evidence="8">Uncharacterized protein</fullName>
    </submittedName>
</protein>
<evidence type="ECO:0000256" key="6">
    <source>
        <dbReference type="ARBA" id="ARBA00023242"/>
    </source>
</evidence>
<dbReference type="GO" id="GO:1990112">
    <property type="term" value="C:RQC complex"/>
    <property type="evidence" value="ECO:0007669"/>
    <property type="project" value="TreeGrafter"/>
</dbReference>
<evidence type="ECO:0000256" key="4">
    <source>
        <dbReference type="ARBA" id="ARBA00022490"/>
    </source>
</evidence>
<comment type="similarity">
    <text evidence="3">Belongs to the NEMF family.</text>
</comment>
<dbReference type="Gene3D" id="2.30.310.10">
    <property type="entry name" value="ibrinogen binding protein from staphylococcus aureus domain"/>
    <property type="match status" value="1"/>
</dbReference>
<sequence length="491" mass="55755">MPAKKTRFTTLDLKACIAAVRKRFAGVRVVNIYDVDNKTYLIKFSKPDDKGVLLIESGIRIHTTEFDWPKGLIPSGFAMKLRKHLKSRRLESIEQLGMDRIIDIQFGSGEAAYHLIVELYDKGNIILTDFNYVILSLIRKRTDATTDERFAVNEKYPIEGVKQPEDLISLEKFIEVLENAQPSESIKKILNPLLPFGSAVLDECLLKAGLNNENSTLGKTFNIEQDAPKLHEQLIQAMDYLKQADTGECKGYVTYRQEGSASLLSYEEFHPFLFKQLESKPYIELPTFDRAVDEFFSKLEAQRVDGQIVQKERDALKKLENVKKDHQKRLDELQSAQNEDIRKAYLVEINADLVTRAMAAINTAVANQMSWPEIEELVDDAKQSGDPTARAIHSIKFDINHLTLLLRDPFGDGSDIEKNAGAPVKIDVDLSLTAFANAKRYFDHKKQSSQKQMRTLEAGEKAIKSASKKTNELLKEVERVATVTKARKVFW</sequence>
<comment type="subcellular location">
    <subcellularLocation>
        <location evidence="2">Cytoplasm</location>
    </subcellularLocation>
    <subcellularLocation>
        <location evidence="1">Nucleus</location>
    </subcellularLocation>
</comment>
<dbReference type="Proteomes" id="UP000681967">
    <property type="component" value="Unassembled WGS sequence"/>
</dbReference>
<evidence type="ECO:0000256" key="3">
    <source>
        <dbReference type="ARBA" id="ARBA00008318"/>
    </source>
</evidence>
<reference evidence="8" key="1">
    <citation type="submission" date="2021-02" db="EMBL/GenBank/DDBJ databases">
        <authorList>
            <person name="Nowell W R."/>
        </authorList>
    </citation>
    <scope>NUCLEOTIDE SEQUENCE</scope>
</reference>
<evidence type="ECO:0000256" key="5">
    <source>
        <dbReference type="ARBA" id="ARBA00023054"/>
    </source>
</evidence>
<dbReference type="GO" id="GO:1990116">
    <property type="term" value="P:ribosome-associated ubiquitin-dependent protein catabolic process"/>
    <property type="evidence" value="ECO:0007669"/>
    <property type="project" value="TreeGrafter"/>
</dbReference>
<keyword evidence="4" id="KW-0963">Cytoplasm</keyword>
<dbReference type="GO" id="GO:0005737">
    <property type="term" value="C:cytoplasm"/>
    <property type="evidence" value="ECO:0007669"/>
    <property type="project" value="UniProtKB-SubCell"/>
</dbReference>
<dbReference type="FunFam" id="2.30.310.10:FF:000001">
    <property type="entry name" value="Nuclear export mediator factor Nemf"/>
    <property type="match status" value="1"/>
</dbReference>
<dbReference type="PANTHER" id="PTHR15239:SF6">
    <property type="entry name" value="RIBOSOME QUALITY CONTROL COMPLEX SUBUNIT NEMF"/>
    <property type="match status" value="1"/>
</dbReference>
<feature type="coiled-coil region" evidence="7">
    <location>
        <begin position="309"/>
        <end position="339"/>
    </location>
</feature>
<gene>
    <name evidence="8" type="ORF">BYL167_LOCUS26282</name>
</gene>
<proteinExistence type="inferred from homology"/>
<evidence type="ECO:0000313" key="8">
    <source>
        <dbReference type="EMBL" id="CAF4269928.1"/>
    </source>
</evidence>
<dbReference type="InterPro" id="IPR051608">
    <property type="entry name" value="RQC_Subunit_NEMF"/>
</dbReference>
<evidence type="ECO:0000256" key="1">
    <source>
        <dbReference type="ARBA" id="ARBA00004123"/>
    </source>
</evidence>
<name>A0A8S2TAZ5_9BILA</name>
<comment type="caution">
    <text evidence="8">The sequence shown here is derived from an EMBL/GenBank/DDBJ whole genome shotgun (WGS) entry which is preliminary data.</text>
</comment>
<evidence type="ECO:0000256" key="7">
    <source>
        <dbReference type="SAM" id="Coils"/>
    </source>
</evidence>
<keyword evidence="5 7" id="KW-0175">Coiled coil</keyword>
<dbReference type="GO" id="GO:0005634">
    <property type="term" value="C:nucleus"/>
    <property type="evidence" value="ECO:0007669"/>
    <property type="project" value="UniProtKB-SubCell"/>
</dbReference>
<dbReference type="EMBL" id="CAJOBH010029646">
    <property type="protein sequence ID" value="CAF4269928.1"/>
    <property type="molecule type" value="Genomic_DNA"/>
</dbReference>
<evidence type="ECO:0000256" key="2">
    <source>
        <dbReference type="ARBA" id="ARBA00004496"/>
    </source>
</evidence>
<organism evidence="8 9">
    <name type="scientific">Rotaria magnacalcarata</name>
    <dbReference type="NCBI Taxonomy" id="392030"/>
    <lineage>
        <taxon>Eukaryota</taxon>
        <taxon>Metazoa</taxon>
        <taxon>Spiralia</taxon>
        <taxon>Gnathifera</taxon>
        <taxon>Rotifera</taxon>
        <taxon>Eurotatoria</taxon>
        <taxon>Bdelloidea</taxon>
        <taxon>Philodinida</taxon>
        <taxon>Philodinidae</taxon>
        <taxon>Rotaria</taxon>
    </lineage>
</organism>
<dbReference type="Pfam" id="PF05833">
    <property type="entry name" value="NFACT_N"/>
    <property type="match status" value="1"/>
</dbReference>
<keyword evidence="6" id="KW-0539">Nucleus</keyword>
<dbReference type="GO" id="GO:0072344">
    <property type="term" value="P:rescue of stalled ribosome"/>
    <property type="evidence" value="ECO:0007669"/>
    <property type="project" value="TreeGrafter"/>
</dbReference>
<evidence type="ECO:0000313" key="9">
    <source>
        <dbReference type="Proteomes" id="UP000681967"/>
    </source>
</evidence>
<dbReference type="AlphaFoldDB" id="A0A8S2TAZ5"/>
<dbReference type="GO" id="GO:0000049">
    <property type="term" value="F:tRNA binding"/>
    <property type="evidence" value="ECO:0007669"/>
    <property type="project" value="TreeGrafter"/>
</dbReference>
<dbReference type="GO" id="GO:0043023">
    <property type="term" value="F:ribosomal large subunit binding"/>
    <property type="evidence" value="ECO:0007669"/>
    <property type="project" value="TreeGrafter"/>
</dbReference>
<accession>A0A8S2TAZ5</accession>